<dbReference type="GeneID" id="105039864"/>
<dbReference type="InterPro" id="IPR013128">
    <property type="entry name" value="Peptidase_C1A"/>
</dbReference>
<evidence type="ECO:0000313" key="10">
    <source>
        <dbReference type="Proteomes" id="UP000504607"/>
    </source>
</evidence>
<dbReference type="GO" id="GO:0006508">
    <property type="term" value="P:proteolysis"/>
    <property type="evidence" value="ECO:0007669"/>
    <property type="project" value="UniProtKB-KW"/>
</dbReference>
<proteinExistence type="inferred from homology"/>
<dbReference type="SUPFAM" id="SSF54001">
    <property type="entry name" value="Cysteine proteinases"/>
    <property type="match status" value="1"/>
</dbReference>
<evidence type="ECO:0000256" key="1">
    <source>
        <dbReference type="ARBA" id="ARBA00008455"/>
    </source>
</evidence>
<keyword evidence="6" id="KW-1015">Disulfide bond</keyword>
<evidence type="ECO:0000259" key="8">
    <source>
        <dbReference type="SMART" id="SM00645"/>
    </source>
</evidence>
<reference evidence="11" key="1">
    <citation type="submission" date="2025-08" db="UniProtKB">
        <authorList>
            <consortium name="RefSeq"/>
        </authorList>
    </citation>
    <scope>IDENTIFICATION</scope>
</reference>
<evidence type="ECO:0000256" key="7">
    <source>
        <dbReference type="SAM" id="SignalP"/>
    </source>
</evidence>
<evidence type="ECO:0000256" key="2">
    <source>
        <dbReference type="ARBA" id="ARBA00022670"/>
    </source>
</evidence>
<protein>
    <submittedName>
        <fullName evidence="11">Ervatamin-B-like</fullName>
    </submittedName>
</protein>
<evidence type="ECO:0000313" key="11">
    <source>
        <dbReference type="RefSeq" id="XP_010914479.1"/>
    </source>
</evidence>
<gene>
    <name evidence="11" type="primary">LOC105039864</name>
</gene>
<dbReference type="OrthoDB" id="190265at2759"/>
<dbReference type="InterPro" id="IPR038765">
    <property type="entry name" value="Papain-like_cys_pep_sf"/>
</dbReference>
<keyword evidence="10" id="KW-1185">Reference proteome</keyword>
<keyword evidence="2" id="KW-0645">Protease</keyword>
<dbReference type="Pfam" id="PF08246">
    <property type="entry name" value="Inhibitor_I29"/>
    <property type="match status" value="1"/>
</dbReference>
<dbReference type="AlphaFoldDB" id="A0A6I9QSW7"/>
<dbReference type="PANTHER" id="PTHR12411">
    <property type="entry name" value="CYSTEINE PROTEASE FAMILY C1-RELATED"/>
    <property type="match status" value="1"/>
</dbReference>
<evidence type="ECO:0000256" key="3">
    <source>
        <dbReference type="ARBA" id="ARBA00022729"/>
    </source>
</evidence>
<dbReference type="GO" id="GO:0008234">
    <property type="term" value="F:cysteine-type peptidase activity"/>
    <property type="evidence" value="ECO:0007669"/>
    <property type="project" value="UniProtKB-KW"/>
</dbReference>
<dbReference type="RefSeq" id="XP_010914479.1">
    <property type="nucleotide sequence ID" value="XM_010916177.1"/>
</dbReference>
<dbReference type="Gene3D" id="3.90.70.10">
    <property type="entry name" value="Cysteine proteinases"/>
    <property type="match status" value="1"/>
</dbReference>
<dbReference type="InterPro" id="IPR039417">
    <property type="entry name" value="Peptidase_C1A_papain-like"/>
</dbReference>
<keyword evidence="3 7" id="KW-0732">Signal</keyword>
<dbReference type="SMART" id="SM00848">
    <property type="entry name" value="Inhibitor_I29"/>
    <property type="match status" value="1"/>
</dbReference>
<organism evidence="10 11">
    <name type="scientific">Elaeis guineensis var. tenera</name>
    <name type="common">Oil palm</name>
    <dbReference type="NCBI Taxonomy" id="51953"/>
    <lineage>
        <taxon>Eukaryota</taxon>
        <taxon>Viridiplantae</taxon>
        <taxon>Streptophyta</taxon>
        <taxon>Embryophyta</taxon>
        <taxon>Tracheophyta</taxon>
        <taxon>Spermatophyta</taxon>
        <taxon>Magnoliopsida</taxon>
        <taxon>Liliopsida</taxon>
        <taxon>Arecaceae</taxon>
        <taxon>Arecoideae</taxon>
        <taxon>Cocoseae</taxon>
        <taxon>Elaeidinae</taxon>
        <taxon>Elaeis</taxon>
    </lineage>
</organism>
<sequence length="340" mass="37471">MAHRCFILVLLVLGVMFTVATARAIGDVPMRAKFEQWMAKYERFYTDATEKERRFQIFKDNYEYIESFNKAGKYTYTLALNNFADMTDDEVDTSYPCAGGGESERPKSATGSFRYADFDDLPDEVDWASKGAVTNAKNQGNCGSCTAFSAVAAIEGISQIKTGNLIPLAPQQIMDCDPNSLGCKGGWVSNAFIYVINNGGIASEVNYTYKAVTGSCAANETLYLAATISGYEFVPPNNETALMQAVANQPVSISICAHGRNFKRYGGGLFEGPCDSCFSHAMTIVGYGTYYDDDDTEYWRLKNSYGEGWGENGFMYIKRNVESYGEGLCSLAKEPLYPTK</sequence>
<feature type="domain" description="Cathepsin propeptide inhibitor" evidence="9">
    <location>
        <begin position="34"/>
        <end position="91"/>
    </location>
</feature>
<keyword evidence="4" id="KW-0378">Hydrolase</keyword>
<dbReference type="CDD" id="cd02248">
    <property type="entry name" value="Peptidase_C1A"/>
    <property type="match status" value="1"/>
</dbReference>
<feature type="domain" description="Peptidase C1A papain C-terminal" evidence="8">
    <location>
        <begin position="121"/>
        <end position="339"/>
    </location>
</feature>
<evidence type="ECO:0000256" key="4">
    <source>
        <dbReference type="ARBA" id="ARBA00022801"/>
    </source>
</evidence>
<dbReference type="KEGG" id="egu:105039864"/>
<dbReference type="Proteomes" id="UP000504607">
    <property type="component" value="Chromosome 1"/>
</dbReference>
<dbReference type="SMART" id="SM00645">
    <property type="entry name" value="Pept_C1"/>
    <property type="match status" value="1"/>
</dbReference>
<name>A0A6I9QSW7_ELAGV</name>
<keyword evidence="5" id="KW-0788">Thiol protease</keyword>
<feature type="signal peptide" evidence="7">
    <location>
        <begin position="1"/>
        <end position="22"/>
    </location>
</feature>
<comment type="similarity">
    <text evidence="1">Belongs to the peptidase C1 family.</text>
</comment>
<dbReference type="InterPro" id="IPR013201">
    <property type="entry name" value="Prot_inhib_I29"/>
</dbReference>
<evidence type="ECO:0000256" key="6">
    <source>
        <dbReference type="ARBA" id="ARBA00023157"/>
    </source>
</evidence>
<accession>A0A6I9QSW7</accession>
<dbReference type="Pfam" id="PF00112">
    <property type="entry name" value="Peptidase_C1"/>
    <property type="match status" value="1"/>
</dbReference>
<evidence type="ECO:0000256" key="5">
    <source>
        <dbReference type="ARBA" id="ARBA00022807"/>
    </source>
</evidence>
<dbReference type="InterPro" id="IPR000668">
    <property type="entry name" value="Peptidase_C1A_C"/>
</dbReference>
<evidence type="ECO:0000259" key="9">
    <source>
        <dbReference type="SMART" id="SM00848"/>
    </source>
</evidence>
<feature type="chain" id="PRO_5026966420" evidence="7">
    <location>
        <begin position="23"/>
        <end position="340"/>
    </location>
</feature>
<dbReference type="PRINTS" id="PR00705">
    <property type="entry name" value="PAPAIN"/>
</dbReference>
<dbReference type="FunFam" id="3.90.70.10:FF:000067">
    <property type="entry name" value="Senescence-specific cysteine protease"/>
    <property type="match status" value="1"/>
</dbReference>
<dbReference type="InParanoid" id="A0A6I9QSW7"/>